<reference evidence="2" key="1">
    <citation type="journal article" date="2020" name="Nature">
        <title>Giant virus diversity and host interactions through global metagenomics.</title>
        <authorList>
            <person name="Schulz F."/>
            <person name="Roux S."/>
            <person name="Paez-Espino D."/>
            <person name="Jungbluth S."/>
            <person name="Walsh D.A."/>
            <person name="Denef V.J."/>
            <person name="McMahon K.D."/>
            <person name="Konstantinidis K.T."/>
            <person name="Eloe-Fadrosh E.A."/>
            <person name="Kyrpides N.C."/>
            <person name="Woyke T."/>
        </authorList>
    </citation>
    <scope>NUCLEOTIDE SEQUENCE</scope>
    <source>
        <strain evidence="2">GVMAG-M-3300023174-129</strain>
    </source>
</reference>
<evidence type="ECO:0000256" key="1">
    <source>
        <dbReference type="SAM" id="Phobius"/>
    </source>
</evidence>
<feature type="transmembrane region" description="Helical" evidence="1">
    <location>
        <begin position="392"/>
        <end position="418"/>
    </location>
</feature>
<keyword evidence="1" id="KW-1133">Transmembrane helix</keyword>
<keyword evidence="1" id="KW-0472">Membrane</keyword>
<name>A0A6C0D8K5_9ZZZZ</name>
<organism evidence="2">
    <name type="scientific">viral metagenome</name>
    <dbReference type="NCBI Taxonomy" id="1070528"/>
    <lineage>
        <taxon>unclassified sequences</taxon>
        <taxon>metagenomes</taxon>
        <taxon>organismal metagenomes</taxon>
    </lineage>
</organism>
<dbReference type="AlphaFoldDB" id="A0A6C0D8K5"/>
<keyword evidence="1" id="KW-0812">Transmembrane</keyword>
<accession>A0A6C0D8K5</accession>
<dbReference type="EMBL" id="MN739543">
    <property type="protein sequence ID" value="QHT12279.1"/>
    <property type="molecule type" value="Genomic_DNA"/>
</dbReference>
<feature type="transmembrane region" description="Helical" evidence="1">
    <location>
        <begin position="430"/>
        <end position="450"/>
    </location>
</feature>
<proteinExistence type="predicted"/>
<protein>
    <submittedName>
        <fullName evidence="2">Uncharacterized protein</fullName>
    </submittedName>
</protein>
<sequence length="451" mass="50366">MSLVRSCNGCSYVSFPLRMTVPATELQDKYDKLKDCFSFLISSISFRERFNNPSFEDEARLSGRIDEDLNSIEMNVKDIIYKLESIQLTYPTHSDWIPNKTSTAIQNKLDIIITLYNINEQDPKYILYVIPLILDNSVTSDNLYLQGLASINQTNLYSIESIFKGVSEKDYVTYQTCVGQGDNIFICFNYTGIKISRNLYNSLLALWTNQDLTTIQKRIQDDIKKTKKKVQETLNNIRLNSTSEQALSVVNNLAGQLQDPSVINSSIDIWPTYVAPFMNQNTLPSTLIKNIECDTFKDNCPSSNIEGFTNMEGFASGPPRTTDPPAPPTPTSVPVGNIKCVALDIDGAITSDNKINFDIDGNVMLGDIQSNRDALRNAAEVSKVNFEQLRLIGGWGLATLIVLLLIFLLVQFVFGNLFQMDITPITQMGFYITIGGIFGFSGFLIGAALVK</sequence>
<evidence type="ECO:0000313" key="2">
    <source>
        <dbReference type="EMBL" id="QHT12279.1"/>
    </source>
</evidence>